<feature type="compositionally biased region" description="Low complexity" evidence="1">
    <location>
        <begin position="487"/>
        <end position="503"/>
    </location>
</feature>
<organism evidence="2 3">
    <name type="scientific">Ustilago trichophora</name>
    <dbReference type="NCBI Taxonomy" id="86804"/>
    <lineage>
        <taxon>Eukaryota</taxon>
        <taxon>Fungi</taxon>
        <taxon>Dikarya</taxon>
        <taxon>Basidiomycota</taxon>
        <taxon>Ustilaginomycotina</taxon>
        <taxon>Ustilaginomycetes</taxon>
        <taxon>Ustilaginales</taxon>
        <taxon>Ustilaginaceae</taxon>
        <taxon>Ustilago</taxon>
    </lineage>
</organism>
<feature type="region of interest" description="Disordered" evidence="1">
    <location>
        <begin position="278"/>
        <end position="344"/>
    </location>
</feature>
<dbReference type="InterPro" id="IPR010684">
    <property type="entry name" value="RNA_pol_II_trans_fac_SIII_A"/>
</dbReference>
<feature type="compositionally biased region" description="Polar residues" evidence="1">
    <location>
        <begin position="44"/>
        <end position="57"/>
    </location>
</feature>
<gene>
    <name evidence="2" type="ORF">UTRI_05037_B</name>
</gene>
<feature type="compositionally biased region" description="Gly residues" evidence="1">
    <location>
        <begin position="609"/>
        <end position="618"/>
    </location>
</feature>
<feature type="compositionally biased region" description="Basic and acidic residues" evidence="1">
    <location>
        <begin position="387"/>
        <end position="397"/>
    </location>
</feature>
<name>A0A5C3EEM8_9BASI</name>
<feature type="compositionally biased region" description="Low complexity" evidence="1">
    <location>
        <begin position="424"/>
        <end position="441"/>
    </location>
</feature>
<dbReference type="InterPro" id="IPR051870">
    <property type="entry name" value="Elongin-A_domain"/>
</dbReference>
<feature type="compositionally biased region" description="Low complexity" evidence="1">
    <location>
        <begin position="465"/>
        <end position="481"/>
    </location>
</feature>
<dbReference type="GO" id="GO:0006368">
    <property type="term" value="P:transcription elongation by RNA polymerase II"/>
    <property type="evidence" value="ECO:0007669"/>
    <property type="project" value="InterPro"/>
</dbReference>
<dbReference type="Pfam" id="PF06881">
    <property type="entry name" value="Elongin_A"/>
    <property type="match status" value="1"/>
</dbReference>
<reference evidence="2 3" key="1">
    <citation type="submission" date="2018-03" db="EMBL/GenBank/DDBJ databases">
        <authorList>
            <person name="Guldener U."/>
        </authorList>
    </citation>
    <scope>NUCLEOTIDE SEQUENCE [LARGE SCALE GENOMIC DNA]</scope>
    <source>
        <strain evidence="2 3">NBRC100155</strain>
    </source>
</reference>
<feature type="region of interest" description="Disordered" evidence="1">
    <location>
        <begin position="1"/>
        <end position="66"/>
    </location>
</feature>
<evidence type="ECO:0000313" key="2">
    <source>
        <dbReference type="EMBL" id="SPO28918.1"/>
    </source>
</evidence>
<dbReference type="GO" id="GO:0070449">
    <property type="term" value="C:elongin complex"/>
    <property type="evidence" value="ECO:0007669"/>
    <property type="project" value="InterPro"/>
</dbReference>
<dbReference type="AlphaFoldDB" id="A0A5C3EEM8"/>
<feature type="region of interest" description="Disordered" evidence="1">
    <location>
        <begin position="360"/>
        <end position="618"/>
    </location>
</feature>
<proteinExistence type="predicted"/>
<dbReference type="OrthoDB" id="21513at2759"/>
<dbReference type="Gene3D" id="6.10.250.3180">
    <property type="match status" value="1"/>
</dbReference>
<dbReference type="PANTHER" id="PTHR15141">
    <property type="entry name" value="TRANSCRIPTION ELONGATION FACTOR B POLYPEPTIDE 3"/>
    <property type="match status" value="1"/>
</dbReference>
<evidence type="ECO:0000313" key="3">
    <source>
        <dbReference type="Proteomes" id="UP000324022"/>
    </source>
</evidence>
<dbReference type="EMBL" id="OOIN01000025">
    <property type="protein sequence ID" value="SPO28918.1"/>
    <property type="molecule type" value="Genomic_DNA"/>
</dbReference>
<dbReference type="PANTHER" id="PTHR15141:SF76">
    <property type="entry name" value="TRANSCRIPTION ELONGATION FACTOR B POLYPEPTIDE 3"/>
    <property type="match status" value="1"/>
</dbReference>
<accession>A0A5C3EEM8</accession>
<evidence type="ECO:0000256" key="1">
    <source>
        <dbReference type="SAM" id="MobiDB-lite"/>
    </source>
</evidence>
<sequence>MKDWRRSPEPPGMMGLKEPAYQAQGNWGQPEELHQPDFDPASPLPNTTPTIFLSTDVHTSRHPAAPPRTTGLSLYTMCLRVILRNISSVQDLGDMPYRNAKPILEECRIDQLIALEETSPHLLEHTEEIWKRNCLRDFIDLRKKYTPGVGATAKEPKSWRRLYFRTKGEIEQAKVEAAQRIKDKYAQHRAEKDAKKLVVSDRPLMLKAARSGGRRFGMATAVAGASVSKGQSLINKARSGSAAQAKLTAPRSGRIGFKTQGRSKMVGVEIAPEAAGVESRQMVKPMVAPRRIQGGASQGLARMKEFSRPLPGSEAAEEAAKSTTLRSQRAEMETSRSGKQLPDTTAELTGLPRLKPHEVAAAPPLTPSSSSSSSFGTSTIPLLGRNKNHDPSPERKAPSSPPPDVARTERRKLNFFGVAKPAAVSTSTGSCGGSPSSTSVVEVRGMKRAHSGSSSSSIKNGDARSVPSSSSSGVTKTVTVTWPPASSPTATSFFSSGSSKSSGAVRVVQAKRARTQASPRTSPRPQPPSVKIQREEIDAGETTKTPRHPDTTEIGSMGGARPAPPRQHGNIPPVGGGGAIRSLIKDDRLARASPAAISSVFAPSRSNPGGRGATGGNR</sequence>
<protein>
    <recommendedName>
        <fullName evidence="4">Elongin-A</fullName>
    </recommendedName>
</protein>
<dbReference type="Proteomes" id="UP000324022">
    <property type="component" value="Unassembled WGS sequence"/>
</dbReference>
<evidence type="ECO:0008006" key="4">
    <source>
        <dbReference type="Google" id="ProtNLM"/>
    </source>
</evidence>
<keyword evidence="3" id="KW-1185">Reference proteome</keyword>